<dbReference type="InterPro" id="IPR016152">
    <property type="entry name" value="PTrfase/Anion_transptr"/>
</dbReference>
<dbReference type="PANTHER" id="PTHR47738">
    <property type="entry name" value="PTS SYSTEM FRUCTOSE-LIKE EIIA COMPONENT-RELATED"/>
    <property type="match status" value="1"/>
</dbReference>
<dbReference type="PROSITE" id="PS51094">
    <property type="entry name" value="PTS_EIIA_TYPE_2"/>
    <property type="match status" value="1"/>
</dbReference>
<evidence type="ECO:0000313" key="7">
    <source>
        <dbReference type="EMBL" id="AGY74905.1"/>
    </source>
</evidence>
<keyword evidence="2" id="KW-0597">Phosphoprotein</keyword>
<feature type="domain" description="PTS EIIA type-2" evidence="6">
    <location>
        <begin position="3"/>
        <end position="145"/>
    </location>
</feature>
<dbReference type="Proteomes" id="UP000017590">
    <property type="component" value="Chromosome"/>
</dbReference>
<name>A0ABM5NRL2_9CLOT</name>
<dbReference type="InterPro" id="IPR004715">
    <property type="entry name" value="PTS_IIA_fruc"/>
</dbReference>
<dbReference type="GO" id="GO:0016740">
    <property type="term" value="F:transferase activity"/>
    <property type="evidence" value="ECO:0007669"/>
    <property type="project" value="UniProtKB-KW"/>
</dbReference>
<reference evidence="8" key="1">
    <citation type="journal article" date="2014" name="Biotechnol. Biofuels">
        <title>Comparison of single-molecule sequencing and hybrid approaches for finishing the genome of Clostridium autoethanogenum and analysis of CRISPR systems in industrial relevant Clostridia.</title>
        <authorList>
            <person name="Brown S.D."/>
            <person name="Nagaraju S."/>
            <person name="Utturkar S."/>
            <person name="De Tissera S."/>
            <person name="Segovia S."/>
            <person name="Mitchell W."/>
            <person name="Land M.L."/>
            <person name="Dassanayake A."/>
            <person name="Kopke M."/>
        </authorList>
    </citation>
    <scope>NUCLEOTIDE SEQUENCE [LARGE SCALE GENOMIC DNA]</scope>
    <source>
        <strain evidence="8">DSM 10061</strain>
    </source>
</reference>
<sequence>MNDIINKDLVVLDLEASSKEEVIRKLSKLIEKQDKLIDFDGYVKQVFEREEDFPTSIGFDVAIPHGKSDSVKSAAVAFARLKKEVKWSEEESVKYVFLIAVPEKEAGDRHLQILAQLSRKIMREEFRTKLQEASNIEEILEALDS</sequence>
<dbReference type="RefSeq" id="WP_023161917.1">
    <property type="nucleotide sequence ID" value="NC_022592.1"/>
</dbReference>
<dbReference type="PANTHER" id="PTHR47738:SF2">
    <property type="entry name" value="PTS SYSTEM FRUCTOSE-LIKE EIIA COMPONENT"/>
    <property type="match status" value="1"/>
</dbReference>
<keyword evidence="8" id="KW-1185">Reference proteome</keyword>
<protein>
    <submittedName>
        <fullName evidence="7">Fructose PTS transporter subunit IIA</fullName>
        <ecNumber evidence="7">2.7.1.202</ecNumber>
    </submittedName>
</protein>
<organism evidence="7 8">
    <name type="scientific">Clostridium autoethanogenum DSM 10061</name>
    <dbReference type="NCBI Taxonomy" id="1341692"/>
    <lineage>
        <taxon>Bacteria</taxon>
        <taxon>Bacillati</taxon>
        <taxon>Bacillota</taxon>
        <taxon>Clostridia</taxon>
        <taxon>Eubacteriales</taxon>
        <taxon>Clostridiaceae</taxon>
        <taxon>Clostridium</taxon>
    </lineage>
</organism>
<dbReference type="Gene3D" id="3.40.930.10">
    <property type="entry name" value="Mannitol-specific EII, Chain A"/>
    <property type="match status" value="1"/>
</dbReference>
<evidence type="ECO:0000259" key="6">
    <source>
        <dbReference type="PROSITE" id="PS51094"/>
    </source>
</evidence>
<dbReference type="InterPro" id="IPR002178">
    <property type="entry name" value="PTS_EIIA_type-2_dom"/>
</dbReference>
<evidence type="ECO:0000256" key="2">
    <source>
        <dbReference type="ARBA" id="ARBA00022553"/>
    </source>
</evidence>
<keyword evidence="4 7" id="KW-0808">Transferase</keyword>
<keyword evidence="5" id="KW-0598">Phosphotransferase system</keyword>
<evidence type="ECO:0000313" key="8">
    <source>
        <dbReference type="Proteomes" id="UP000017590"/>
    </source>
</evidence>
<proteinExistence type="predicted"/>
<dbReference type="Pfam" id="PF00359">
    <property type="entry name" value="PTS_EIIA_2"/>
    <property type="match status" value="1"/>
</dbReference>
<evidence type="ECO:0000256" key="4">
    <source>
        <dbReference type="ARBA" id="ARBA00022679"/>
    </source>
</evidence>
<keyword evidence="3" id="KW-0762">Sugar transport</keyword>
<evidence type="ECO:0000256" key="3">
    <source>
        <dbReference type="ARBA" id="ARBA00022597"/>
    </source>
</evidence>
<dbReference type="PROSITE" id="PS00372">
    <property type="entry name" value="PTS_EIIA_TYPE_2_HIS"/>
    <property type="match status" value="1"/>
</dbReference>
<dbReference type="SUPFAM" id="SSF55804">
    <property type="entry name" value="Phoshotransferase/anion transport protein"/>
    <property type="match status" value="1"/>
</dbReference>
<dbReference type="CDD" id="cd00211">
    <property type="entry name" value="PTS_IIA_fru"/>
    <property type="match status" value="1"/>
</dbReference>
<dbReference type="InterPro" id="IPR051541">
    <property type="entry name" value="PTS_SugarTrans_NitroReg"/>
</dbReference>
<gene>
    <name evidence="7" type="ORF">CAETHG_0676</name>
</gene>
<accession>A0ABM5NRL2</accession>
<evidence type="ECO:0000256" key="5">
    <source>
        <dbReference type="ARBA" id="ARBA00022683"/>
    </source>
</evidence>
<dbReference type="NCBIfam" id="TIGR00848">
    <property type="entry name" value="fruA"/>
    <property type="match status" value="1"/>
</dbReference>
<dbReference type="EC" id="2.7.1.202" evidence="7"/>
<keyword evidence="1" id="KW-0813">Transport</keyword>
<dbReference type="EMBL" id="CP006763">
    <property type="protein sequence ID" value="AGY74905.1"/>
    <property type="molecule type" value="Genomic_DNA"/>
</dbReference>
<evidence type="ECO:0000256" key="1">
    <source>
        <dbReference type="ARBA" id="ARBA00022448"/>
    </source>
</evidence>